<dbReference type="PANTHER" id="PTHR11228">
    <property type="entry name" value="RADICAL SAM DOMAIN PROTEIN"/>
    <property type="match status" value="1"/>
</dbReference>
<proteinExistence type="predicted"/>
<dbReference type="EMBL" id="PEWA01000049">
    <property type="protein sequence ID" value="PIU73215.1"/>
    <property type="molecule type" value="Genomic_DNA"/>
</dbReference>
<name>A0A2M7ARG6_9BACT</name>
<comment type="cofactor">
    <cofactor evidence="1">
        <name>[4Fe-4S] cluster</name>
        <dbReference type="ChEBI" id="CHEBI:49883"/>
    </cofactor>
</comment>
<dbReference type="Proteomes" id="UP000231407">
    <property type="component" value="Unassembled WGS sequence"/>
</dbReference>
<evidence type="ECO:0000313" key="8">
    <source>
        <dbReference type="EMBL" id="PIU73215.1"/>
    </source>
</evidence>
<dbReference type="Pfam" id="PF04055">
    <property type="entry name" value="Radical_SAM"/>
    <property type="match status" value="1"/>
</dbReference>
<dbReference type="SFLD" id="SFLDS00029">
    <property type="entry name" value="Radical_SAM"/>
    <property type="match status" value="1"/>
</dbReference>
<dbReference type="PANTHER" id="PTHR11228:SF7">
    <property type="entry name" value="PQQA PEPTIDE CYCLASE"/>
    <property type="match status" value="1"/>
</dbReference>
<dbReference type="CDD" id="cd21109">
    <property type="entry name" value="SPASM"/>
    <property type="match status" value="1"/>
</dbReference>
<keyword evidence="5" id="KW-0408">Iron</keyword>
<dbReference type="PROSITE" id="PS51918">
    <property type="entry name" value="RADICAL_SAM"/>
    <property type="match status" value="1"/>
</dbReference>
<keyword evidence="2" id="KW-0004">4Fe-4S</keyword>
<keyword evidence="3" id="KW-0949">S-adenosyl-L-methionine</keyword>
<dbReference type="SFLD" id="SFLDG01386">
    <property type="entry name" value="main_SPASM_domain-containing"/>
    <property type="match status" value="1"/>
</dbReference>
<evidence type="ECO:0000256" key="3">
    <source>
        <dbReference type="ARBA" id="ARBA00022691"/>
    </source>
</evidence>
<dbReference type="GO" id="GO:0003824">
    <property type="term" value="F:catalytic activity"/>
    <property type="evidence" value="ECO:0007669"/>
    <property type="project" value="InterPro"/>
</dbReference>
<comment type="caution">
    <text evidence="8">The sequence shown here is derived from an EMBL/GenBank/DDBJ whole genome shotgun (WGS) entry which is preliminary data.</text>
</comment>
<reference evidence="9" key="1">
    <citation type="submission" date="2017-09" db="EMBL/GenBank/DDBJ databases">
        <title>Depth-based differentiation of microbial function through sediment-hosted aquifers and enrichment of novel symbionts in the deep terrestrial subsurface.</title>
        <authorList>
            <person name="Probst A.J."/>
            <person name="Ladd B."/>
            <person name="Jarett J.K."/>
            <person name="Geller-Mcgrath D.E."/>
            <person name="Sieber C.M.K."/>
            <person name="Emerson J.B."/>
            <person name="Anantharaman K."/>
            <person name="Thomas B.C."/>
            <person name="Malmstrom R."/>
            <person name="Stieglmeier M."/>
            <person name="Klingl A."/>
            <person name="Woyke T."/>
            <person name="Ryan C.M."/>
            <person name="Banfield J.F."/>
        </authorList>
    </citation>
    <scope>NUCLEOTIDE SEQUENCE [LARGE SCALE GENOMIC DNA]</scope>
</reference>
<accession>A0A2M7ARG6</accession>
<dbReference type="CDD" id="cd01335">
    <property type="entry name" value="Radical_SAM"/>
    <property type="match status" value="1"/>
</dbReference>
<dbReference type="InterPro" id="IPR050377">
    <property type="entry name" value="Radical_SAM_PqqE_MftC-like"/>
</dbReference>
<keyword evidence="4" id="KW-0479">Metal-binding</keyword>
<evidence type="ECO:0000256" key="2">
    <source>
        <dbReference type="ARBA" id="ARBA00022485"/>
    </source>
</evidence>
<feature type="domain" description="Radical SAM core" evidence="7">
    <location>
        <begin position="18"/>
        <end position="243"/>
    </location>
</feature>
<dbReference type="SFLD" id="SFLDG01067">
    <property type="entry name" value="SPASM/twitch_domain_containing"/>
    <property type="match status" value="1"/>
</dbReference>
<dbReference type="InterPro" id="IPR007197">
    <property type="entry name" value="rSAM"/>
</dbReference>
<evidence type="ECO:0000256" key="1">
    <source>
        <dbReference type="ARBA" id="ARBA00001966"/>
    </source>
</evidence>
<dbReference type="InterPro" id="IPR017200">
    <property type="entry name" value="PqqE-like"/>
</dbReference>
<dbReference type="GO" id="GO:0046872">
    <property type="term" value="F:metal ion binding"/>
    <property type="evidence" value="ECO:0007669"/>
    <property type="project" value="UniProtKB-KW"/>
</dbReference>
<dbReference type="Pfam" id="PF13186">
    <property type="entry name" value="SPASM"/>
    <property type="match status" value="1"/>
</dbReference>
<evidence type="ECO:0000313" key="9">
    <source>
        <dbReference type="Proteomes" id="UP000231407"/>
    </source>
</evidence>
<dbReference type="PIRSF" id="PIRSF037420">
    <property type="entry name" value="PQQ_syn_pqqE"/>
    <property type="match status" value="1"/>
</dbReference>
<organism evidence="8 9">
    <name type="scientific">Candidatus Shapirobacteria bacterium CG06_land_8_20_14_3_00_40_12</name>
    <dbReference type="NCBI Taxonomy" id="1974881"/>
    <lineage>
        <taxon>Bacteria</taxon>
        <taxon>Candidatus Shapironibacteriota</taxon>
    </lineage>
</organism>
<protein>
    <recommendedName>
        <fullName evidence="7">Radical SAM core domain-containing protein</fullName>
    </recommendedName>
</protein>
<dbReference type="InterPro" id="IPR023885">
    <property type="entry name" value="4Fe4S-binding_SPASM_dom"/>
</dbReference>
<dbReference type="InterPro" id="IPR058240">
    <property type="entry name" value="rSAM_sf"/>
</dbReference>
<dbReference type="SUPFAM" id="SSF102114">
    <property type="entry name" value="Radical SAM enzymes"/>
    <property type="match status" value="1"/>
</dbReference>
<sequence>MKIKLTEEEIKKLKENRGVRPHRVKFQLTNACNARCKHCNLYLIKPDVLSKEVVLKTLADLSELGGKDVDFTGGEPTTHPNFVEFIKTATDYGLNVKANTNGFLLIEKLAEGMIKAGLKELAISIDSHSAEEHDKRRCLPGGWQKAIDGINFIDKYRKKYKTNTKVILYSILSNKSYNHAPEIIDLKKIANFDEINFIPIKDIENKEDFLSKEQIEDYYQNIKPILVEKYNEYKFTGIFRTIDDPFGVIASKTEDKSTSAKYTEEIYKNLPCYITNFYAYIISDGSVVQCCVAPHHLRPEFIMGNINQQSFKEIWNSDRYNQLRQTLLKPNFEICKCCSGHHTAFNLDVHQQIKEYEKG</sequence>
<dbReference type="GO" id="GO:0051539">
    <property type="term" value="F:4 iron, 4 sulfur cluster binding"/>
    <property type="evidence" value="ECO:0007669"/>
    <property type="project" value="UniProtKB-KW"/>
</dbReference>
<dbReference type="Gene3D" id="3.20.20.70">
    <property type="entry name" value="Aldolase class I"/>
    <property type="match status" value="1"/>
</dbReference>
<evidence type="ECO:0000256" key="5">
    <source>
        <dbReference type="ARBA" id="ARBA00023004"/>
    </source>
</evidence>
<evidence type="ECO:0000256" key="6">
    <source>
        <dbReference type="ARBA" id="ARBA00023014"/>
    </source>
</evidence>
<keyword evidence="6" id="KW-0411">Iron-sulfur</keyword>
<dbReference type="AlphaFoldDB" id="A0A2M7ARG6"/>
<evidence type="ECO:0000256" key="4">
    <source>
        <dbReference type="ARBA" id="ARBA00022723"/>
    </source>
</evidence>
<gene>
    <name evidence="8" type="ORF">COS78_03540</name>
</gene>
<evidence type="ECO:0000259" key="7">
    <source>
        <dbReference type="PROSITE" id="PS51918"/>
    </source>
</evidence>
<dbReference type="InterPro" id="IPR013785">
    <property type="entry name" value="Aldolase_TIM"/>
</dbReference>